<dbReference type="InterPro" id="IPR020472">
    <property type="entry name" value="WD40_PAC1"/>
</dbReference>
<evidence type="ECO:0000256" key="3">
    <source>
        <dbReference type="PROSITE-ProRule" id="PRU00221"/>
    </source>
</evidence>
<evidence type="ECO:0000256" key="1">
    <source>
        <dbReference type="ARBA" id="ARBA00022574"/>
    </source>
</evidence>
<organism evidence="5 6">
    <name type="scientific">Penicillium angulare</name>
    <dbReference type="NCBI Taxonomy" id="116970"/>
    <lineage>
        <taxon>Eukaryota</taxon>
        <taxon>Fungi</taxon>
        <taxon>Dikarya</taxon>
        <taxon>Ascomycota</taxon>
        <taxon>Pezizomycotina</taxon>
        <taxon>Eurotiomycetes</taxon>
        <taxon>Eurotiomycetidae</taxon>
        <taxon>Eurotiales</taxon>
        <taxon>Aspergillaceae</taxon>
        <taxon>Penicillium</taxon>
    </lineage>
</organism>
<dbReference type="InterPro" id="IPR056884">
    <property type="entry name" value="NPHP3-like_N"/>
</dbReference>
<dbReference type="Pfam" id="PF07676">
    <property type="entry name" value="PD40"/>
    <property type="match status" value="1"/>
</dbReference>
<keyword evidence="2" id="KW-0677">Repeat</keyword>
<feature type="repeat" description="WD" evidence="3">
    <location>
        <begin position="848"/>
        <end position="889"/>
    </location>
</feature>
<protein>
    <submittedName>
        <fullName evidence="5">G-protein beta WD- 40 repeats containing protein</fullName>
    </submittedName>
</protein>
<proteinExistence type="predicted"/>
<dbReference type="InterPro" id="IPR036322">
    <property type="entry name" value="WD40_repeat_dom_sf"/>
</dbReference>
<dbReference type="FunFam" id="3.40.50.300:FF:001638">
    <property type="entry name" value="NACHT and WD40 domain protein"/>
    <property type="match status" value="1"/>
</dbReference>
<dbReference type="PRINTS" id="PR00320">
    <property type="entry name" value="GPROTEINBRPT"/>
</dbReference>
<feature type="repeat" description="WD" evidence="3">
    <location>
        <begin position="977"/>
        <end position="1009"/>
    </location>
</feature>
<keyword evidence="6" id="KW-1185">Reference proteome</keyword>
<feature type="repeat" description="WD" evidence="3">
    <location>
        <begin position="890"/>
        <end position="923"/>
    </location>
</feature>
<name>A0A9W9EVA9_9EURO</name>
<dbReference type="EMBL" id="JAPQKH010000007">
    <property type="protein sequence ID" value="KAJ5088692.1"/>
    <property type="molecule type" value="Genomic_DNA"/>
</dbReference>
<dbReference type="InterPro" id="IPR027417">
    <property type="entry name" value="P-loop_NTPase"/>
</dbReference>
<dbReference type="InterPro" id="IPR015943">
    <property type="entry name" value="WD40/YVTN_repeat-like_dom_sf"/>
</dbReference>
<dbReference type="Gene3D" id="3.40.50.300">
    <property type="entry name" value="P-loop containing nucleotide triphosphate hydrolases"/>
    <property type="match status" value="1"/>
</dbReference>
<dbReference type="InterPro" id="IPR011659">
    <property type="entry name" value="WD40"/>
</dbReference>
<accession>A0A9W9EVA9</accession>
<dbReference type="PROSITE" id="PS00678">
    <property type="entry name" value="WD_REPEATS_1"/>
    <property type="match status" value="4"/>
</dbReference>
<feature type="repeat" description="WD" evidence="3">
    <location>
        <begin position="723"/>
        <end position="764"/>
    </location>
</feature>
<dbReference type="PANTHER" id="PTHR19848:SF8">
    <property type="entry name" value="F-BOX AND WD REPEAT DOMAIN CONTAINING 7"/>
    <property type="match status" value="1"/>
</dbReference>
<dbReference type="CDD" id="cd00200">
    <property type="entry name" value="WD40"/>
    <property type="match status" value="2"/>
</dbReference>
<evidence type="ECO:0000313" key="6">
    <source>
        <dbReference type="Proteomes" id="UP001149165"/>
    </source>
</evidence>
<feature type="repeat" description="WD" evidence="3">
    <location>
        <begin position="681"/>
        <end position="722"/>
    </location>
</feature>
<feature type="repeat" description="WD" evidence="3">
    <location>
        <begin position="1018"/>
        <end position="1059"/>
    </location>
</feature>
<dbReference type="SUPFAM" id="SSF52540">
    <property type="entry name" value="P-loop containing nucleoside triphosphate hydrolases"/>
    <property type="match status" value="1"/>
</dbReference>
<reference evidence="5" key="1">
    <citation type="submission" date="2022-11" db="EMBL/GenBank/DDBJ databases">
        <authorList>
            <person name="Petersen C."/>
        </authorList>
    </citation>
    <scope>NUCLEOTIDE SEQUENCE</scope>
    <source>
        <strain evidence="5">IBT 30069</strain>
    </source>
</reference>
<sequence>MSYINIQGCNAEVGSTQVNNVNYTTGIVYSILRIENLLSEAYGFQVHTPEEIDRLCLRALQCPNSMLVKNRLKEVKDKLLPKSIAWIFQNSIFKKWLNGEDVCLLWIKGGPGKGKTMMSIGIVEDLSQSRRDSSVVISFFCQNANYELNTIESIIKGLIWQLVDQEPALKISLRRRWDTTNGRFEEDMTSWRTLWNIFLEMLEKCKDQKAVYIIVDGLDECRSDGMAEFLKVIVRNGLDHPAKIKWMLTSRPLLNSAERELLTGNDQLQVSLELNSVYVSEAVKTYIASKVNELDRRQEYGAVIKQELEDRLTEKAEGTFLWVSLACKRLESVCREEVLATIQNLPPGLHAFYDRMFSQLTTEKDAPHDMKRYTRLLKVMILVYRPLKLEEVKSVTGLTDQGDDAIRALIDRCASFIKMQGNDIQFVHQSGRDYFSEENGQSILDSYEPFGHDDIARSCLSHLSEILKPNILGLKRPDSTKESIKSLKDDMKKVPLNSVDYAATFWAQHLENATRSTILQSGLIREKGAVCEFIRTKFLEWLECLSLLDKLPRAIEALKALARVTTDNQLALTLANDALRILLRHYHTMENWPLQIYSSAVIFSPESSVIRSKNMKRVPGWFRRISPTERTWTTWIQAMSGHSNIVSAVSFSPGGKNILTSSGDTTIKLWDAKTGNLQKTITGHSSWVGAAVFSPDGRMIVSGSVDKTVRLWDIKTGDMLKILSGHSDSVRTVVFSPDGEQIASGSNDNTIKIWEKTTGNLQNTLTGHSGWVRALAFSPDGKQIASSSSDGRIKLWDTKTGDLQNTLTATYRMVDDLAFSPDGTKIIFASYEFIDLYDIMTGNLHRGFASHSDRVYTLAFSPGGKQIVSGSADRTIKIWDAMTGALQSTLAGHFGGVRAVAFSPDGKQIVSGSEDMTARLWDVWDTIQYDCQETISGHSLRVYDVAFSPDGNQIASGSRDNTIKLWNTITGDLQETLKSHSSTVCTVAFSPNGKQIASGSYDSSVKLWDTTGKLQKTLASSYGWARAVAFSPNGKQIASISAYSFIKLWDTATGDLLKIMEDPSSWVYSLAFSPDGNQIASGSSSIRIWDVTTGDCKKILTGRAGWSHVFAFSPDGKQIAAGTNSTPITSGRDKGNITTVLDHHQFFTGSQYYAVELWDIDKSMKASKYLGNSLGSRLTFRSCQEIEVPDLIRTIRFSEDGRYLKTNSGTIDLQVPFSSEMRSFQDLYVRDQWICYGDISLLRMPSNFIPTCEDVRGDLLTIGFENGRVLSFNIDRSMVQSIFM</sequence>
<comment type="caution">
    <text evidence="5">The sequence shown here is derived from an EMBL/GenBank/DDBJ whole genome shotgun (WGS) entry which is preliminary data.</text>
</comment>
<dbReference type="Pfam" id="PF24883">
    <property type="entry name" value="NPHP3_N"/>
    <property type="match status" value="1"/>
</dbReference>
<gene>
    <name evidence="5" type="ORF">N7456_012308</name>
</gene>
<dbReference type="GO" id="GO:0035097">
    <property type="term" value="C:histone methyltransferase complex"/>
    <property type="evidence" value="ECO:0007669"/>
    <property type="project" value="UniProtKB-ARBA"/>
</dbReference>
<keyword evidence="1 3" id="KW-0853">WD repeat</keyword>
<dbReference type="Gene3D" id="2.130.10.10">
    <property type="entry name" value="YVTN repeat-like/Quinoprotein amine dehydrogenase"/>
    <property type="match status" value="5"/>
</dbReference>
<reference evidence="5" key="2">
    <citation type="journal article" date="2023" name="IMA Fungus">
        <title>Comparative genomic study of the Penicillium genus elucidates a diverse pangenome and 15 lateral gene transfer events.</title>
        <authorList>
            <person name="Petersen C."/>
            <person name="Sorensen T."/>
            <person name="Nielsen M.R."/>
            <person name="Sondergaard T.E."/>
            <person name="Sorensen J.L."/>
            <person name="Fitzpatrick D.A."/>
            <person name="Frisvad J.C."/>
            <person name="Nielsen K.L."/>
        </authorList>
    </citation>
    <scope>NUCLEOTIDE SEQUENCE</scope>
    <source>
        <strain evidence="5">IBT 30069</strain>
    </source>
</reference>
<evidence type="ECO:0000313" key="5">
    <source>
        <dbReference type="EMBL" id="KAJ5088692.1"/>
    </source>
</evidence>
<feature type="domain" description="NACHT" evidence="4">
    <location>
        <begin position="103"/>
        <end position="252"/>
    </location>
</feature>
<dbReference type="OrthoDB" id="674604at2759"/>
<dbReference type="SUPFAM" id="SSF50978">
    <property type="entry name" value="WD40 repeat-like"/>
    <property type="match status" value="3"/>
</dbReference>
<dbReference type="InterPro" id="IPR007111">
    <property type="entry name" value="NACHT_NTPase"/>
</dbReference>
<evidence type="ECO:0000259" key="4">
    <source>
        <dbReference type="PROSITE" id="PS50837"/>
    </source>
</evidence>
<feature type="repeat" description="WD" evidence="3">
    <location>
        <begin position="935"/>
        <end position="976"/>
    </location>
</feature>
<feature type="repeat" description="WD" evidence="3">
    <location>
        <begin position="639"/>
        <end position="680"/>
    </location>
</feature>
<dbReference type="PROSITE" id="PS50294">
    <property type="entry name" value="WD_REPEATS_REGION"/>
    <property type="match status" value="8"/>
</dbReference>
<dbReference type="PANTHER" id="PTHR19848">
    <property type="entry name" value="WD40 REPEAT PROTEIN"/>
    <property type="match status" value="1"/>
</dbReference>
<dbReference type="Pfam" id="PF00400">
    <property type="entry name" value="WD40"/>
    <property type="match status" value="10"/>
</dbReference>
<dbReference type="InterPro" id="IPR019775">
    <property type="entry name" value="WD40_repeat_CS"/>
</dbReference>
<evidence type="ECO:0000256" key="2">
    <source>
        <dbReference type="ARBA" id="ARBA00022737"/>
    </source>
</evidence>
<dbReference type="SMART" id="SM00320">
    <property type="entry name" value="WD40"/>
    <property type="match status" value="12"/>
</dbReference>
<dbReference type="FunFam" id="2.130.10.10:FF:000228">
    <property type="entry name" value="COMPASS-like H3K4 histone methylase component WDR5A"/>
    <property type="match status" value="1"/>
</dbReference>
<dbReference type="InterPro" id="IPR001680">
    <property type="entry name" value="WD40_rpt"/>
</dbReference>
<dbReference type="Proteomes" id="UP001149165">
    <property type="component" value="Unassembled WGS sequence"/>
</dbReference>
<dbReference type="PROSITE" id="PS50837">
    <property type="entry name" value="NACHT"/>
    <property type="match status" value="1"/>
</dbReference>
<feature type="repeat" description="WD" evidence="3">
    <location>
        <begin position="765"/>
        <end position="806"/>
    </location>
</feature>
<dbReference type="PROSITE" id="PS50082">
    <property type="entry name" value="WD_REPEATS_2"/>
    <property type="match status" value="9"/>
</dbReference>